<protein>
    <recommendedName>
        <fullName evidence="3">RNase H type-1 domain-containing protein</fullName>
    </recommendedName>
</protein>
<dbReference type="PANTHER" id="PTHR48475:SF2">
    <property type="entry name" value="RIBONUCLEASE H"/>
    <property type="match status" value="1"/>
</dbReference>
<gene>
    <name evidence="1" type="ORF">L3X38_004640</name>
</gene>
<dbReference type="Proteomes" id="UP001054821">
    <property type="component" value="Chromosome 1"/>
</dbReference>
<dbReference type="PANTHER" id="PTHR48475">
    <property type="entry name" value="RIBONUCLEASE H"/>
    <property type="match status" value="1"/>
</dbReference>
<dbReference type="InterPro" id="IPR012337">
    <property type="entry name" value="RNaseH-like_sf"/>
</dbReference>
<name>A0AAD4ZPE3_PRUDU</name>
<dbReference type="Gene3D" id="3.30.420.10">
    <property type="entry name" value="Ribonuclease H-like superfamily/Ribonuclease H"/>
    <property type="match status" value="1"/>
</dbReference>
<organism evidence="1 2">
    <name type="scientific">Prunus dulcis</name>
    <name type="common">Almond</name>
    <name type="synonym">Amygdalus dulcis</name>
    <dbReference type="NCBI Taxonomy" id="3755"/>
    <lineage>
        <taxon>Eukaryota</taxon>
        <taxon>Viridiplantae</taxon>
        <taxon>Streptophyta</taxon>
        <taxon>Embryophyta</taxon>
        <taxon>Tracheophyta</taxon>
        <taxon>Spermatophyta</taxon>
        <taxon>Magnoliopsida</taxon>
        <taxon>eudicotyledons</taxon>
        <taxon>Gunneridae</taxon>
        <taxon>Pentapetalae</taxon>
        <taxon>rosids</taxon>
        <taxon>fabids</taxon>
        <taxon>Rosales</taxon>
        <taxon>Rosaceae</taxon>
        <taxon>Amygdaloideae</taxon>
        <taxon>Amygdaleae</taxon>
        <taxon>Prunus</taxon>
    </lineage>
</organism>
<dbReference type="GO" id="GO:0003676">
    <property type="term" value="F:nucleic acid binding"/>
    <property type="evidence" value="ECO:0007669"/>
    <property type="project" value="InterPro"/>
</dbReference>
<keyword evidence="2" id="KW-1185">Reference proteome</keyword>
<dbReference type="AlphaFoldDB" id="A0AAD4ZPE3"/>
<dbReference type="SUPFAM" id="SSF53098">
    <property type="entry name" value="Ribonuclease H-like"/>
    <property type="match status" value="1"/>
</dbReference>
<comment type="caution">
    <text evidence="1">The sequence shown here is derived from an EMBL/GenBank/DDBJ whole genome shotgun (WGS) entry which is preliminary data.</text>
</comment>
<evidence type="ECO:0008006" key="3">
    <source>
        <dbReference type="Google" id="ProtNLM"/>
    </source>
</evidence>
<accession>A0AAD4ZPE3</accession>
<reference evidence="1 2" key="1">
    <citation type="journal article" date="2022" name="G3 (Bethesda)">
        <title>Whole-genome sequence and methylome profiling of the almond [Prunus dulcis (Mill.) D.A. Webb] cultivar 'Nonpareil'.</title>
        <authorList>
            <person name="D'Amico-Willman K.M."/>
            <person name="Ouma W.Z."/>
            <person name="Meulia T."/>
            <person name="Sideli G.M."/>
            <person name="Gradziel T.M."/>
            <person name="Fresnedo-Ramirez J."/>
        </authorList>
    </citation>
    <scope>NUCLEOTIDE SEQUENCE [LARGE SCALE GENOMIC DNA]</scope>
    <source>
        <strain evidence="1">Clone GOH B32 T37-40</strain>
    </source>
</reference>
<evidence type="ECO:0000313" key="2">
    <source>
        <dbReference type="Proteomes" id="UP001054821"/>
    </source>
</evidence>
<dbReference type="EMBL" id="JAJFAZ020000001">
    <property type="protein sequence ID" value="KAI5351749.1"/>
    <property type="molecule type" value="Genomic_DNA"/>
</dbReference>
<dbReference type="InterPro" id="IPR036397">
    <property type="entry name" value="RNaseH_sf"/>
</dbReference>
<sequence length="146" mass="15887">MSKAPLLSKPLPGEILYLYLSWAIELGEFDIQFVPRPAEKGQAIADFISELTPSTAQSTPEAVTETGLPVELDAERFDTSTPVWGLHVDGSANQQGCGAGLVLTTPDGLKIEYALRFDFRTSNNEAEYEALLADLRLAKSMNANQI</sequence>
<evidence type="ECO:0000313" key="1">
    <source>
        <dbReference type="EMBL" id="KAI5351749.1"/>
    </source>
</evidence>
<proteinExistence type="predicted"/>